<dbReference type="EMBL" id="MWPS01000038">
    <property type="protein sequence ID" value="OPG15367.1"/>
    <property type="molecule type" value="Genomic_DNA"/>
</dbReference>
<dbReference type="InterPro" id="IPR027417">
    <property type="entry name" value="P-loop_NTPase"/>
</dbReference>
<reference evidence="5 6" key="1">
    <citation type="submission" date="2017-02" db="EMBL/GenBank/DDBJ databases">
        <title>Draft genome of Acidibacillus ferrooxidans Huett2.</title>
        <authorList>
            <person name="Schopf S."/>
        </authorList>
    </citation>
    <scope>NUCLEOTIDE SEQUENCE [LARGE SCALE GENOMIC DNA]</scope>
    <source>
        <strain evidence="5 6">Huett2</strain>
    </source>
</reference>
<dbReference type="InterPro" id="IPR003439">
    <property type="entry name" value="ABC_transporter-like_ATP-bd"/>
</dbReference>
<dbReference type="InterPro" id="IPR005670">
    <property type="entry name" value="PstB-like"/>
</dbReference>
<dbReference type="AlphaFoldDB" id="A0A1V4ER13"/>
<dbReference type="Pfam" id="PF00005">
    <property type="entry name" value="ABC_tran"/>
    <property type="match status" value="1"/>
</dbReference>
<organism evidence="5 6">
    <name type="scientific">Ferroacidibacillus organovorans</name>
    <dbReference type="NCBI Taxonomy" id="1765683"/>
    <lineage>
        <taxon>Bacteria</taxon>
        <taxon>Bacillati</taxon>
        <taxon>Bacillota</taxon>
        <taxon>Bacilli</taxon>
        <taxon>Bacillales</taxon>
        <taxon>Alicyclobacillaceae</taxon>
        <taxon>Ferroacidibacillus</taxon>
    </lineage>
</organism>
<keyword evidence="3" id="KW-0067">ATP-binding</keyword>
<comment type="caution">
    <text evidence="5">The sequence shown here is derived from an EMBL/GenBank/DDBJ whole genome shotgun (WGS) entry which is preliminary data.</text>
</comment>
<proteinExistence type="predicted"/>
<dbReference type="Proteomes" id="UP000190229">
    <property type="component" value="Unassembled WGS sequence"/>
</dbReference>
<evidence type="ECO:0000256" key="3">
    <source>
        <dbReference type="ARBA" id="ARBA00022840"/>
    </source>
</evidence>
<evidence type="ECO:0000313" key="6">
    <source>
        <dbReference type="Proteomes" id="UP000190229"/>
    </source>
</evidence>
<dbReference type="InterPro" id="IPR003593">
    <property type="entry name" value="AAA+_ATPase"/>
</dbReference>
<protein>
    <recommendedName>
        <fullName evidence="4">ABC transporter domain-containing protein</fullName>
    </recommendedName>
</protein>
<dbReference type="GO" id="GO:0005524">
    <property type="term" value="F:ATP binding"/>
    <property type="evidence" value="ECO:0007669"/>
    <property type="project" value="UniProtKB-KW"/>
</dbReference>
<dbReference type="OrthoDB" id="1679618at2"/>
<dbReference type="PROSITE" id="PS50893">
    <property type="entry name" value="ABC_TRANSPORTER_2"/>
    <property type="match status" value="1"/>
</dbReference>
<dbReference type="Gene3D" id="3.40.50.300">
    <property type="entry name" value="P-loop containing nucleotide triphosphate hydrolases"/>
    <property type="match status" value="1"/>
</dbReference>
<evidence type="ECO:0000313" key="5">
    <source>
        <dbReference type="EMBL" id="OPG15367.1"/>
    </source>
</evidence>
<evidence type="ECO:0000256" key="1">
    <source>
        <dbReference type="ARBA" id="ARBA00022448"/>
    </source>
</evidence>
<keyword evidence="1" id="KW-0813">Transport</keyword>
<gene>
    <name evidence="5" type="ORF">B2M26_12690</name>
</gene>
<dbReference type="PANTHER" id="PTHR43423">
    <property type="entry name" value="ABC TRANSPORTER I FAMILY MEMBER 17"/>
    <property type="match status" value="1"/>
</dbReference>
<dbReference type="GO" id="GO:0035435">
    <property type="term" value="P:phosphate ion transmembrane transport"/>
    <property type="evidence" value="ECO:0007669"/>
    <property type="project" value="InterPro"/>
</dbReference>
<dbReference type="GO" id="GO:0016887">
    <property type="term" value="F:ATP hydrolysis activity"/>
    <property type="evidence" value="ECO:0007669"/>
    <property type="project" value="InterPro"/>
</dbReference>
<dbReference type="PANTHER" id="PTHR43423:SF1">
    <property type="entry name" value="ABC TRANSPORTER I FAMILY MEMBER 17"/>
    <property type="match status" value="1"/>
</dbReference>
<dbReference type="GO" id="GO:0005315">
    <property type="term" value="F:phosphate transmembrane transporter activity"/>
    <property type="evidence" value="ECO:0007669"/>
    <property type="project" value="InterPro"/>
</dbReference>
<dbReference type="InterPro" id="IPR017871">
    <property type="entry name" value="ABC_transporter-like_CS"/>
</dbReference>
<evidence type="ECO:0000256" key="2">
    <source>
        <dbReference type="ARBA" id="ARBA00022741"/>
    </source>
</evidence>
<keyword evidence="6" id="KW-1185">Reference proteome</keyword>
<dbReference type="SUPFAM" id="SSF52540">
    <property type="entry name" value="P-loop containing nucleoside triphosphate hydrolases"/>
    <property type="match status" value="1"/>
</dbReference>
<accession>A0A1V4ER13</accession>
<feature type="domain" description="ABC transporter" evidence="4">
    <location>
        <begin position="32"/>
        <end position="271"/>
    </location>
</feature>
<name>A0A1V4ER13_9BACL</name>
<dbReference type="CDD" id="cd03260">
    <property type="entry name" value="ABC_PstB_phosphate_transporter"/>
    <property type="match status" value="1"/>
</dbReference>
<dbReference type="GO" id="GO:0016020">
    <property type="term" value="C:membrane"/>
    <property type="evidence" value="ECO:0007669"/>
    <property type="project" value="InterPro"/>
</dbReference>
<dbReference type="PROSITE" id="PS00211">
    <property type="entry name" value="ABC_TRANSPORTER_1"/>
    <property type="match status" value="1"/>
</dbReference>
<sequence>MSDVRTYSVGTMATAARSQTLEVVRDAHESIIHVDRLTAFYGNKRVLNEVTLKIPSNQITALIGPSGCGKTTLLRTLNRMSYATPGFRHEGTVQILGQDVRSLKDVETFRRSVGMLFQRPNPFPMSILDNVTLALKLFGISKRRRNEIAEEMLGEVGLLHEIKDRLHQSPSSLSGGQQQRLCLARALAVEPKILLLDEPASALDPKSTRLLESLFVRLAERMTLVLVTHNLAQAKRVAHHTAFMESGELVEWGDTAELFSAPKDERTKVYVEEHIG</sequence>
<evidence type="ECO:0000259" key="4">
    <source>
        <dbReference type="PROSITE" id="PS50893"/>
    </source>
</evidence>
<keyword evidence="2" id="KW-0547">Nucleotide-binding</keyword>
<dbReference type="SMART" id="SM00382">
    <property type="entry name" value="AAA"/>
    <property type="match status" value="1"/>
</dbReference>